<dbReference type="Proteomes" id="UP000184287">
    <property type="component" value="Unassembled WGS sequence"/>
</dbReference>
<dbReference type="NCBIfam" id="TIGR01733">
    <property type="entry name" value="AA-adenyl-dom"/>
    <property type="match status" value="1"/>
</dbReference>
<evidence type="ECO:0000256" key="2">
    <source>
        <dbReference type="ARBA" id="ARBA00022553"/>
    </source>
</evidence>
<keyword evidence="1" id="KW-0596">Phosphopantetheine</keyword>
<dbReference type="GO" id="GO:0043041">
    <property type="term" value="P:amino acid activation for nonribosomal peptide biosynthetic process"/>
    <property type="evidence" value="ECO:0007669"/>
    <property type="project" value="TreeGrafter"/>
</dbReference>
<keyword evidence="6" id="KW-1185">Reference proteome</keyword>
<dbReference type="InterPro" id="IPR023213">
    <property type="entry name" value="CAT-like_dom_sf"/>
</dbReference>
<dbReference type="SUPFAM" id="SSF56801">
    <property type="entry name" value="Acetyl-CoA synthetase-like"/>
    <property type="match status" value="1"/>
</dbReference>
<dbReference type="SUPFAM" id="SSF53335">
    <property type="entry name" value="S-adenosyl-L-methionine-dependent methyltransferases"/>
    <property type="match status" value="1"/>
</dbReference>
<name>A0A1M4WSB2_9SPHI</name>
<sequence length="1744" mass="196332">MTEPNSMLSFTEINFNPFEDLKQIEKTVVINESQREIWLSCIIGGDEASLAYNESISLDLKGPFDFDHFKAAFEKVVRRHEALRSSISANGENLIIYKDFQPELSLEDLSKQDSITQKDLLDEFIKAEMIRPFDLQNGPLLRVFVHKLTEQHHYFSLVIHHLIGDGWSFGIILEDLSKLYNAAIKGLPLALDNGPQISTYAQEQSDFLQTEEFGKIEQFWLNLYKDNVPELDLPIDYTRPATRTYKASRTDHPLPIALINQLKESGAKAGSSLVNTLLSAFEIYLYQLTGQPEIVVGLPTAGQSATENFELVGHCVNLLPLKSHIDPSISFIQYLKYRKTAFFDAYEHQQLSFGQLLKKLNVKRDQSRVPLVPVVFNIDMGMDSAVSFEGISHQLISNPRAYETFEIFLNATGSKEHFTLEWTYNTQLFKDSSIKEMTNSFERLLTILANDPETALNDLLQHHQPVTEPSSLPAMTWPEKQTLELLYHAAGQYANKTAISFKNTRLTYDDLNKKSNQLAAFLIEQGIQTGDLIGLSVDRSIEMVVALLGIMKSGAVYLPLDPEFPRERISFMLKDASAKLLLASKRQKGKYLTPAKEILMEELWPQLDQYSQEAPEKIITDTDLCYILYTSGSTGKPKGVKISHGNLLNFLKSMQLRPGITENDRLLAITTISFDIAGLELFLPLISGAEVVLADSESARDGRLLLSMIEEKGITMMQATPSTWRMMIDSGWERRFALKALSGGEALPKELSSLLLTRVSELWNMYGPTETTIWSTLKQLTEKDKVLSIGTAIHNTQIYLMDENGRPVPPHATGEIYIGGDGVAQGYLNRTELSAEKFADDQFSKVPGAKFYKTGDIGKLLENGEYQCLGRIDQQVKIRGHRIELGEIENIISTQEGVKQAVVLARGETAADRRLIAYVLLDQEDHKEEEQLAWKDRWDTLYDMGTASKQNIALADQKLDDTLLEHYDNRDDLALQAAEWLNASVERIKEIGAKTIYEIGSGAGQLLFELAPETDYYIATDYAQTAIHSLNEKLKARPEHWAHVKAKVAAADDFESIVQHSFDLILIHSVAQYFPNAEYLIRVIQESVKSVKTGGCIFIGDMQGKNSLEMCHAMDHLSHSPDSATLASFKETVSNRVRIEDELVADPGFFYKLPELIPEITGVNIQLRKGKALNETTKYHYDVWLYTGTAPQNVRPELDLDWKDLGSIPALETMMTEKPGKTFALKNIINARTAKDHHLLQLMKNAAPDLSLKSVKAEVEEVTTGVHPDLFHELAQRFNYHPHIRWTTDGTDGLFEVIFLPESLGLALPPPPFEADPHQDIRHFSRIPFSKKEVAIPAKTVQKWKENLWKTLPAYMVPEEFVALKEFPLTPNAKIDRNAFPKPNPKKASANVKNALPGTKNEQLISSIWSNALGLEDLKTDDDFFELGGHSLLAVKVMVAIEKETGKRLPLSTLFENSTIEKLAKQLVVNQPEESWASLVPIRTTGTKTPLFLIHGGGLNILLFKSISQYLNDDQPVYGIQALGLNKAMEIPTSLKEIAKIHVSEIIKADPEGPYSIAGYSLGGFIAFEIARQLKEMGKEIKMLGVMDTNATSTLSADASKEGIGKKIRRQFCKIPFIIKSFIKHPAETITYQSGVIKRKLKGGYDSDQGLENYVFTPYELEIYKVYDKILDDYTLMPFDVKVTLFRVEKRLYYLDDQVYLGWDKFAQKGVEIHSVPGDHKTFLYPPYDKKFAGILQGALDQKI</sequence>
<reference evidence="6" key="1">
    <citation type="submission" date="2016-11" db="EMBL/GenBank/DDBJ databases">
        <authorList>
            <person name="Varghese N."/>
            <person name="Submissions S."/>
        </authorList>
    </citation>
    <scope>NUCLEOTIDE SEQUENCE [LARGE SCALE GENOMIC DNA]</scope>
    <source>
        <strain evidence="6">DSM 16990</strain>
    </source>
</reference>
<dbReference type="InterPro" id="IPR045851">
    <property type="entry name" value="AMP-bd_C_sf"/>
</dbReference>
<evidence type="ECO:0000256" key="3">
    <source>
        <dbReference type="ARBA" id="ARBA00022737"/>
    </source>
</evidence>
<dbReference type="Pfam" id="PF00668">
    <property type="entry name" value="Condensation"/>
    <property type="match status" value="1"/>
</dbReference>
<gene>
    <name evidence="5" type="ORF">SAMN04488522_1011365</name>
</gene>
<organism evidence="5 6">
    <name type="scientific">Pedobacter caeni</name>
    <dbReference type="NCBI Taxonomy" id="288992"/>
    <lineage>
        <taxon>Bacteria</taxon>
        <taxon>Pseudomonadati</taxon>
        <taxon>Bacteroidota</taxon>
        <taxon>Sphingobacteriia</taxon>
        <taxon>Sphingobacteriales</taxon>
        <taxon>Sphingobacteriaceae</taxon>
        <taxon>Pedobacter</taxon>
    </lineage>
</organism>
<dbReference type="Gene3D" id="3.30.559.30">
    <property type="entry name" value="Nonribosomal peptide synthetase, condensation domain"/>
    <property type="match status" value="1"/>
</dbReference>
<dbReference type="InterPro" id="IPR029063">
    <property type="entry name" value="SAM-dependent_MTases_sf"/>
</dbReference>
<dbReference type="SUPFAM" id="SSF52777">
    <property type="entry name" value="CoA-dependent acyltransferases"/>
    <property type="match status" value="2"/>
</dbReference>
<dbReference type="Gene3D" id="3.30.559.10">
    <property type="entry name" value="Chloramphenicol acetyltransferase-like domain"/>
    <property type="match status" value="1"/>
</dbReference>
<dbReference type="Pfam" id="PF00975">
    <property type="entry name" value="Thioesterase"/>
    <property type="match status" value="1"/>
</dbReference>
<evidence type="ECO:0000313" key="6">
    <source>
        <dbReference type="Proteomes" id="UP000184287"/>
    </source>
</evidence>
<dbReference type="Gene3D" id="3.40.50.150">
    <property type="entry name" value="Vaccinia Virus protein VP39"/>
    <property type="match status" value="1"/>
</dbReference>
<evidence type="ECO:0000313" key="5">
    <source>
        <dbReference type="EMBL" id="SHE84090.1"/>
    </source>
</evidence>
<dbReference type="Gene3D" id="2.30.38.10">
    <property type="entry name" value="Luciferase, Domain 3"/>
    <property type="match status" value="1"/>
</dbReference>
<dbReference type="STRING" id="288992.SAMN04488522_1011365"/>
<dbReference type="InterPro" id="IPR020845">
    <property type="entry name" value="AMP-binding_CS"/>
</dbReference>
<proteinExistence type="predicted"/>
<dbReference type="InterPro" id="IPR036736">
    <property type="entry name" value="ACP-like_sf"/>
</dbReference>
<dbReference type="Pfam" id="PF00550">
    <property type="entry name" value="PP-binding"/>
    <property type="match status" value="1"/>
</dbReference>
<dbReference type="Gene3D" id="1.10.1200.10">
    <property type="entry name" value="ACP-like"/>
    <property type="match status" value="1"/>
</dbReference>
<dbReference type="Gene3D" id="3.30.300.30">
    <property type="match status" value="2"/>
</dbReference>
<dbReference type="InterPro" id="IPR000873">
    <property type="entry name" value="AMP-dep_synth/lig_dom"/>
</dbReference>
<dbReference type="InterPro" id="IPR029058">
    <property type="entry name" value="AB_hydrolase_fold"/>
</dbReference>
<dbReference type="InterPro" id="IPR001242">
    <property type="entry name" value="Condensation_dom"/>
</dbReference>
<dbReference type="SUPFAM" id="SSF47336">
    <property type="entry name" value="ACP-like"/>
    <property type="match status" value="1"/>
</dbReference>
<dbReference type="GO" id="GO:0009403">
    <property type="term" value="P:toxin biosynthetic process"/>
    <property type="evidence" value="ECO:0007669"/>
    <property type="project" value="UniProtKB-ARBA"/>
</dbReference>
<keyword evidence="2" id="KW-0597">Phosphoprotein</keyword>
<feature type="domain" description="Carrier" evidence="4">
    <location>
        <begin position="1396"/>
        <end position="1471"/>
    </location>
</feature>
<dbReference type="InterPro" id="IPR009081">
    <property type="entry name" value="PP-bd_ACP"/>
</dbReference>
<dbReference type="Gene3D" id="3.40.50.1820">
    <property type="entry name" value="alpha/beta hydrolase"/>
    <property type="match status" value="1"/>
</dbReference>
<dbReference type="RefSeq" id="WP_073228972.1">
    <property type="nucleotide sequence ID" value="NZ_FQUQ01000001.1"/>
</dbReference>
<keyword evidence="3" id="KW-0677">Repeat</keyword>
<dbReference type="InterPro" id="IPR010071">
    <property type="entry name" value="AA_adenyl_dom"/>
</dbReference>
<dbReference type="OrthoDB" id="4317020at2"/>
<dbReference type="EMBL" id="FQUQ01000001">
    <property type="protein sequence ID" value="SHE84090.1"/>
    <property type="molecule type" value="Genomic_DNA"/>
</dbReference>
<dbReference type="GO" id="GO:0031177">
    <property type="term" value="F:phosphopantetheine binding"/>
    <property type="evidence" value="ECO:0007669"/>
    <property type="project" value="InterPro"/>
</dbReference>
<dbReference type="FunFam" id="3.40.50.980:FF:000001">
    <property type="entry name" value="Non-ribosomal peptide synthetase"/>
    <property type="match status" value="1"/>
</dbReference>
<dbReference type="InterPro" id="IPR020806">
    <property type="entry name" value="PKS_PP-bd"/>
</dbReference>
<accession>A0A1M4WSB2</accession>
<dbReference type="InterPro" id="IPR001031">
    <property type="entry name" value="Thioesterase"/>
</dbReference>
<dbReference type="FunFam" id="3.40.50.12780:FF:000012">
    <property type="entry name" value="Non-ribosomal peptide synthetase"/>
    <property type="match status" value="1"/>
</dbReference>
<dbReference type="GO" id="GO:0003824">
    <property type="term" value="F:catalytic activity"/>
    <property type="evidence" value="ECO:0007669"/>
    <property type="project" value="InterPro"/>
</dbReference>
<dbReference type="Pfam" id="PF08242">
    <property type="entry name" value="Methyltransf_12"/>
    <property type="match status" value="1"/>
</dbReference>
<dbReference type="SMART" id="SM00823">
    <property type="entry name" value="PKS_PP"/>
    <property type="match status" value="1"/>
</dbReference>
<evidence type="ECO:0000259" key="4">
    <source>
        <dbReference type="PROSITE" id="PS50075"/>
    </source>
</evidence>
<dbReference type="PANTHER" id="PTHR45527:SF1">
    <property type="entry name" value="FATTY ACID SYNTHASE"/>
    <property type="match status" value="1"/>
</dbReference>
<protein>
    <submittedName>
        <fullName evidence="5">Amino acid adenylation domain-containing protein</fullName>
    </submittedName>
</protein>
<dbReference type="CDD" id="cd19531">
    <property type="entry name" value="LCL_NRPS-like"/>
    <property type="match status" value="1"/>
</dbReference>
<dbReference type="Gene3D" id="3.40.50.980">
    <property type="match status" value="2"/>
</dbReference>
<dbReference type="SUPFAM" id="SSF53474">
    <property type="entry name" value="alpha/beta-Hydrolases"/>
    <property type="match status" value="1"/>
</dbReference>
<dbReference type="PROSITE" id="PS50075">
    <property type="entry name" value="CARRIER"/>
    <property type="match status" value="1"/>
</dbReference>
<dbReference type="PANTHER" id="PTHR45527">
    <property type="entry name" value="NONRIBOSOMAL PEPTIDE SYNTHETASE"/>
    <property type="match status" value="1"/>
</dbReference>
<evidence type="ECO:0000256" key="1">
    <source>
        <dbReference type="ARBA" id="ARBA00022450"/>
    </source>
</evidence>
<dbReference type="InterPro" id="IPR013217">
    <property type="entry name" value="Methyltransf_12"/>
</dbReference>
<dbReference type="GO" id="GO:0005737">
    <property type="term" value="C:cytoplasm"/>
    <property type="evidence" value="ECO:0007669"/>
    <property type="project" value="TreeGrafter"/>
</dbReference>
<dbReference type="Pfam" id="PF00501">
    <property type="entry name" value="AMP-binding"/>
    <property type="match status" value="1"/>
</dbReference>
<dbReference type="PROSITE" id="PS00455">
    <property type="entry name" value="AMP_BINDING"/>
    <property type="match status" value="1"/>
</dbReference>